<dbReference type="EC" id="2.7.7.38" evidence="5"/>
<keyword evidence="3 5" id="KW-0548">Nucleotidyltransferase</keyword>
<dbReference type="AlphaFoldDB" id="A0A5B7TLV2"/>
<dbReference type="PANTHER" id="PTHR42866:SF2">
    <property type="entry name" value="3-DEOXY-MANNO-OCTULOSONATE CYTIDYLYLTRANSFERASE, MITOCHONDRIAL"/>
    <property type="match status" value="1"/>
</dbReference>
<evidence type="ECO:0000256" key="3">
    <source>
        <dbReference type="ARBA" id="ARBA00022695"/>
    </source>
</evidence>
<dbReference type="GO" id="GO:0008690">
    <property type="term" value="F:3-deoxy-manno-octulosonate cytidylyltransferase activity"/>
    <property type="evidence" value="ECO:0007669"/>
    <property type="project" value="UniProtKB-UniRule"/>
</dbReference>
<dbReference type="OrthoDB" id="9815559at2"/>
<comment type="pathway">
    <text evidence="5">Nucleotide-sugar biosynthesis; CMP-3-deoxy-D-manno-octulosonate biosynthesis; CMP-3-deoxy-D-manno-octulosonate from 3-deoxy-D-manno-octulosonate and CTP: step 1/1.</text>
</comment>
<dbReference type="CDD" id="cd02517">
    <property type="entry name" value="CMP-KDO-Synthetase"/>
    <property type="match status" value="1"/>
</dbReference>
<dbReference type="PANTHER" id="PTHR42866">
    <property type="entry name" value="3-DEOXY-MANNO-OCTULOSONATE CYTIDYLYLTRANSFERASE"/>
    <property type="match status" value="1"/>
</dbReference>
<dbReference type="GO" id="GO:0009103">
    <property type="term" value="P:lipopolysaccharide biosynthetic process"/>
    <property type="evidence" value="ECO:0007669"/>
    <property type="project" value="UniProtKB-UniRule"/>
</dbReference>
<dbReference type="GO" id="GO:0033468">
    <property type="term" value="P:CMP-keto-3-deoxy-D-manno-octulosonic acid biosynthetic process"/>
    <property type="evidence" value="ECO:0007669"/>
    <property type="project" value="UniProtKB-UniRule"/>
</dbReference>
<comment type="function">
    <text evidence="5">Activates KDO (a required 8-carbon sugar) for incorporation into bacterial lipopolysaccharide in Gram-negative bacteria.</text>
</comment>
<dbReference type="NCBIfam" id="TIGR00466">
    <property type="entry name" value="kdsB"/>
    <property type="match status" value="1"/>
</dbReference>
<proteinExistence type="inferred from homology"/>
<name>A0A5B7TLV2_9FLAO</name>
<dbReference type="NCBIfam" id="NF003952">
    <property type="entry name" value="PRK05450.1-5"/>
    <property type="match status" value="1"/>
</dbReference>
<protein>
    <recommendedName>
        <fullName evidence="5">3-deoxy-manno-octulosonate cytidylyltransferase</fullName>
        <ecNumber evidence="5">2.7.7.38</ecNumber>
    </recommendedName>
    <alternativeName>
        <fullName evidence="5">CMP-2-keto-3-deoxyoctulosonic acid synthase</fullName>
        <shortName evidence="5">CKS</shortName>
        <shortName evidence="5">CMP-KDO synthase</shortName>
    </alternativeName>
</protein>
<dbReference type="Proteomes" id="UP000306229">
    <property type="component" value="Chromosome"/>
</dbReference>
<keyword evidence="2 5" id="KW-0808">Transferase</keyword>
<dbReference type="UniPathway" id="UPA00358">
    <property type="reaction ID" value="UER00476"/>
</dbReference>
<evidence type="ECO:0000256" key="1">
    <source>
        <dbReference type="ARBA" id="ARBA00004370"/>
    </source>
</evidence>
<reference evidence="6 7" key="1">
    <citation type="submission" date="2019-05" db="EMBL/GenBank/DDBJ databases">
        <title>Algicella ahnfeltiae gen. nov., sp. nov., a novel marine bacterium of the family Flavobacteriaceae isolated from a red alga.</title>
        <authorList>
            <person name="Nedashkovskaya O.I."/>
            <person name="Kukhlevskiy A.D."/>
            <person name="Kim S.-G."/>
            <person name="Zhukova N.V."/>
            <person name="Mikhailov V.V."/>
        </authorList>
    </citation>
    <scope>NUCLEOTIDE SEQUENCE [LARGE SCALE GENOMIC DNA]</scope>
    <source>
        <strain evidence="6 7">10Alg115</strain>
    </source>
</reference>
<keyword evidence="7" id="KW-1185">Reference proteome</keyword>
<gene>
    <name evidence="5 6" type="primary">kdsB</name>
    <name evidence="6" type="ORF">FF125_04445</name>
</gene>
<evidence type="ECO:0000256" key="4">
    <source>
        <dbReference type="ARBA" id="ARBA00022985"/>
    </source>
</evidence>
<evidence type="ECO:0000313" key="6">
    <source>
        <dbReference type="EMBL" id="QCX37719.1"/>
    </source>
</evidence>
<dbReference type="InterPro" id="IPR004528">
    <property type="entry name" value="KdsB"/>
</dbReference>
<dbReference type="NCBIfam" id="NF003950">
    <property type="entry name" value="PRK05450.1-3"/>
    <property type="match status" value="1"/>
</dbReference>
<organism evidence="6 7">
    <name type="scientific">Aureibaculum algae</name>
    <dbReference type="NCBI Taxonomy" id="2584122"/>
    <lineage>
        <taxon>Bacteria</taxon>
        <taxon>Pseudomonadati</taxon>
        <taxon>Bacteroidota</taxon>
        <taxon>Flavobacteriia</taxon>
        <taxon>Flavobacteriales</taxon>
        <taxon>Flavobacteriaceae</taxon>
        <taxon>Aureibaculum</taxon>
    </lineage>
</organism>
<dbReference type="SUPFAM" id="SSF53448">
    <property type="entry name" value="Nucleotide-diphospho-sugar transferases"/>
    <property type="match status" value="1"/>
</dbReference>
<dbReference type="GO" id="GO:0005829">
    <property type="term" value="C:cytosol"/>
    <property type="evidence" value="ECO:0007669"/>
    <property type="project" value="TreeGrafter"/>
</dbReference>
<dbReference type="NCBIfam" id="NF009905">
    <property type="entry name" value="PRK13368.1"/>
    <property type="match status" value="1"/>
</dbReference>
<sequence>MNILGILPARYGSTRLEGKPLLDICGKPMIQRVYEQAKKALTDVLVATDDKRIEKAVKAFGGNVVMTSDKHNTGTNRCLEAYEIFKSTSGVDYDVVINIQGDEPLLEPEQIKQILSCFDDKSTQMATLVIPVKASENVFEGGVFVVMDKNNNAMYFSRSVIPFVRDIDKNNWQQQHTFYKHVGMYAFTPAALEEFANLSQTSLEIAESLEQNRWLENGNKIKVATTEFETIAVDTLDDLNKVRNIITKKS</sequence>
<dbReference type="RefSeq" id="WP_138948647.1">
    <property type="nucleotide sequence ID" value="NZ_CP040749.1"/>
</dbReference>
<dbReference type="FunFam" id="3.90.550.10:FF:000011">
    <property type="entry name" value="3-deoxy-manno-octulosonate cytidylyltransferase"/>
    <property type="match status" value="1"/>
</dbReference>
<dbReference type="InterPro" id="IPR029044">
    <property type="entry name" value="Nucleotide-diphossugar_trans"/>
</dbReference>
<dbReference type="Gene3D" id="3.90.550.10">
    <property type="entry name" value="Spore Coat Polysaccharide Biosynthesis Protein SpsA, Chain A"/>
    <property type="match status" value="1"/>
</dbReference>
<evidence type="ECO:0000256" key="5">
    <source>
        <dbReference type="HAMAP-Rule" id="MF_00057"/>
    </source>
</evidence>
<comment type="similarity">
    <text evidence="5">Belongs to the KdsB family.</text>
</comment>
<dbReference type="Pfam" id="PF02348">
    <property type="entry name" value="CTP_transf_3"/>
    <property type="match status" value="1"/>
</dbReference>
<keyword evidence="4 5" id="KW-0448">Lipopolysaccharide biosynthesis</keyword>
<dbReference type="GO" id="GO:0016020">
    <property type="term" value="C:membrane"/>
    <property type="evidence" value="ECO:0007669"/>
    <property type="project" value="UniProtKB-SubCell"/>
</dbReference>
<keyword evidence="5" id="KW-0963">Cytoplasm</keyword>
<dbReference type="HAMAP" id="MF_00057">
    <property type="entry name" value="KdsB"/>
    <property type="match status" value="1"/>
</dbReference>
<comment type="catalytic activity">
    <reaction evidence="5">
        <text>3-deoxy-alpha-D-manno-oct-2-ulosonate + CTP = CMP-3-deoxy-beta-D-manno-octulosonate + diphosphate</text>
        <dbReference type="Rhea" id="RHEA:23448"/>
        <dbReference type="ChEBI" id="CHEBI:33019"/>
        <dbReference type="ChEBI" id="CHEBI:37563"/>
        <dbReference type="ChEBI" id="CHEBI:85986"/>
        <dbReference type="ChEBI" id="CHEBI:85987"/>
        <dbReference type="EC" id="2.7.7.38"/>
    </reaction>
</comment>
<dbReference type="EMBL" id="CP040749">
    <property type="protein sequence ID" value="QCX37719.1"/>
    <property type="molecule type" value="Genomic_DNA"/>
</dbReference>
<evidence type="ECO:0000256" key="2">
    <source>
        <dbReference type="ARBA" id="ARBA00022679"/>
    </source>
</evidence>
<dbReference type="InterPro" id="IPR003329">
    <property type="entry name" value="Cytidylyl_trans"/>
</dbReference>
<comment type="subcellular location">
    <subcellularLocation>
        <location evidence="5">Cytoplasm</location>
    </subcellularLocation>
    <subcellularLocation>
        <location evidence="1">Membrane</location>
    </subcellularLocation>
</comment>
<evidence type="ECO:0000313" key="7">
    <source>
        <dbReference type="Proteomes" id="UP000306229"/>
    </source>
</evidence>
<accession>A0A5B7TLV2</accession>
<dbReference type="KEGG" id="fbe:FF125_04445"/>